<gene>
    <name evidence="1" type="ORF">GA0116948_101277</name>
</gene>
<name>A0A1C3Z7Q8_9BACT</name>
<dbReference type="AlphaFoldDB" id="A0A1C3Z7Q8"/>
<evidence type="ECO:0000313" key="2">
    <source>
        <dbReference type="Proteomes" id="UP000242818"/>
    </source>
</evidence>
<accession>A0A1C3Z7Q8</accession>
<sequence>MITHQVANSILFVIWPGIYRKYILFSSSSYRVNMRTNLGLILPLLFILAACGQQPAKVAATETNPYFQRDSNFLPVAAGGNVQITLGAMDQDQQLLTIKADINHQQNEKVFNLPVAKTIDTAELYKFVWDTATSCYIAVMKKNMEPRYYHASIQDGYLKILQVGTAPVRISDYAERLFAADSIGRKMVKSFRRRVKSGQLMEDLVVETKSLQPDSIVMNVTYGAVSKSETMAVPHFLNAGVLPTDQPDEVDYGVLQDGRFVVLYNIKLNAGELRLKQINKFSGVSATSRTEPVQSK</sequence>
<dbReference type="EMBL" id="FMAR01000001">
    <property type="protein sequence ID" value="SCB78444.1"/>
    <property type="molecule type" value="Genomic_DNA"/>
</dbReference>
<proteinExistence type="predicted"/>
<evidence type="ECO:0000313" key="1">
    <source>
        <dbReference type="EMBL" id="SCB78444.1"/>
    </source>
</evidence>
<dbReference type="STRING" id="1335309.GA0116948_101277"/>
<keyword evidence="2" id="KW-1185">Reference proteome</keyword>
<reference evidence="1 2" key="1">
    <citation type="submission" date="2016-08" db="EMBL/GenBank/DDBJ databases">
        <authorList>
            <person name="Seilhamer J.J."/>
        </authorList>
    </citation>
    <scope>NUCLEOTIDE SEQUENCE [LARGE SCALE GENOMIC DNA]</scope>
    <source>
        <strain evidence="1 2">A37T2</strain>
    </source>
</reference>
<protein>
    <submittedName>
        <fullName evidence="1">Uncharacterized protein</fullName>
    </submittedName>
</protein>
<dbReference type="Proteomes" id="UP000242818">
    <property type="component" value="Unassembled WGS sequence"/>
</dbReference>
<organism evidence="1 2">
    <name type="scientific">Chitinophaga costaii</name>
    <dbReference type="NCBI Taxonomy" id="1335309"/>
    <lineage>
        <taxon>Bacteria</taxon>
        <taxon>Pseudomonadati</taxon>
        <taxon>Bacteroidota</taxon>
        <taxon>Chitinophagia</taxon>
        <taxon>Chitinophagales</taxon>
        <taxon>Chitinophagaceae</taxon>
        <taxon>Chitinophaga</taxon>
    </lineage>
</organism>